<protein>
    <submittedName>
        <fullName evidence="1">Uncharacterized protein</fullName>
    </submittedName>
</protein>
<name>J9F878_9ZZZZ</name>
<comment type="caution">
    <text evidence="1">The sequence shown here is derived from an EMBL/GenBank/DDBJ whole genome shotgun (WGS) entry which is preliminary data.</text>
</comment>
<dbReference type="EMBL" id="AMCI01008400">
    <property type="protein sequence ID" value="EJW91096.1"/>
    <property type="molecule type" value="Genomic_DNA"/>
</dbReference>
<evidence type="ECO:0000313" key="1">
    <source>
        <dbReference type="EMBL" id="EJW91096.1"/>
    </source>
</evidence>
<reference evidence="1" key="1">
    <citation type="journal article" date="2012" name="PLoS ONE">
        <title>Gene sets for utilization of primary and secondary nutrition supplies in the distal gut of endangered iberian lynx.</title>
        <authorList>
            <person name="Alcaide M."/>
            <person name="Messina E."/>
            <person name="Richter M."/>
            <person name="Bargiela R."/>
            <person name="Peplies J."/>
            <person name="Huws S.A."/>
            <person name="Newbold C.J."/>
            <person name="Golyshin P.N."/>
            <person name="Simon M.A."/>
            <person name="Lopez G."/>
            <person name="Yakimov M.M."/>
            <person name="Ferrer M."/>
        </authorList>
    </citation>
    <scope>NUCLEOTIDE SEQUENCE</scope>
</reference>
<dbReference type="AlphaFoldDB" id="J9F878"/>
<organism evidence="1">
    <name type="scientific">gut metagenome</name>
    <dbReference type="NCBI Taxonomy" id="749906"/>
    <lineage>
        <taxon>unclassified sequences</taxon>
        <taxon>metagenomes</taxon>
        <taxon>organismal metagenomes</taxon>
    </lineage>
</organism>
<gene>
    <name evidence="1" type="ORF">EVA_20797</name>
</gene>
<sequence length="34" mass="3625">MLSFETDDIRAATVASCAPAVFSAHRGSKLTHHP</sequence>
<accession>J9F878</accession>
<proteinExistence type="predicted"/>